<protein>
    <submittedName>
        <fullName evidence="1">Uncharacterized protein</fullName>
    </submittedName>
</protein>
<sequence length="36" mass="4370">MMYLLLKSSEFVCCLQCSMNVTFFQKVQEHHRRNMS</sequence>
<dbReference type="AlphaFoldDB" id="A0A2P2NWG9"/>
<proteinExistence type="predicted"/>
<accession>A0A2P2NWG9</accession>
<dbReference type="EMBL" id="GGEC01066394">
    <property type="protein sequence ID" value="MBX46878.1"/>
    <property type="molecule type" value="Transcribed_RNA"/>
</dbReference>
<evidence type="ECO:0000313" key="1">
    <source>
        <dbReference type="EMBL" id="MBX46878.1"/>
    </source>
</evidence>
<organism evidence="1">
    <name type="scientific">Rhizophora mucronata</name>
    <name type="common">Asiatic mangrove</name>
    <dbReference type="NCBI Taxonomy" id="61149"/>
    <lineage>
        <taxon>Eukaryota</taxon>
        <taxon>Viridiplantae</taxon>
        <taxon>Streptophyta</taxon>
        <taxon>Embryophyta</taxon>
        <taxon>Tracheophyta</taxon>
        <taxon>Spermatophyta</taxon>
        <taxon>Magnoliopsida</taxon>
        <taxon>eudicotyledons</taxon>
        <taxon>Gunneridae</taxon>
        <taxon>Pentapetalae</taxon>
        <taxon>rosids</taxon>
        <taxon>fabids</taxon>
        <taxon>Malpighiales</taxon>
        <taxon>Rhizophoraceae</taxon>
        <taxon>Rhizophora</taxon>
    </lineage>
</organism>
<reference evidence="1" key="1">
    <citation type="submission" date="2018-02" db="EMBL/GenBank/DDBJ databases">
        <title>Rhizophora mucronata_Transcriptome.</title>
        <authorList>
            <person name="Meera S.P."/>
            <person name="Sreeshan A."/>
            <person name="Augustine A."/>
        </authorList>
    </citation>
    <scope>NUCLEOTIDE SEQUENCE</scope>
    <source>
        <tissue evidence="1">Leaf</tissue>
    </source>
</reference>
<name>A0A2P2NWG9_RHIMU</name>